<evidence type="ECO:0000313" key="2">
    <source>
        <dbReference type="Proteomes" id="UP000234752"/>
    </source>
</evidence>
<dbReference type="PANTHER" id="PTHR38436">
    <property type="entry name" value="POLYKETIDE CYCLASE SNOAL-LIKE DOMAIN"/>
    <property type="match status" value="1"/>
</dbReference>
<accession>A0A2K9NFH1</accession>
<protein>
    <submittedName>
        <fullName evidence="1">Uncharacterized protein</fullName>
    </submittedName>
</protein>
<dbReference type="RefSeq" id="WP_102113428.1">
    <property type="nucleotide sequence ID" value="NZ_BMGN01000021.1"/>
</dbReference>
<dbReference type="KEGG" id="ncb:C0V82_13665"/>
<dbReference type="OrthoDB" id="2769928at2"/>
<dbReference type="GO" id="GO:0030638">
    <property type="term" value="P:polyketide metabolic process"/>
    <property type="evidence" value="ECO:0007669"/>
    <property type="project" value="InterPro"/>
</dbReference>
<keyword evidence="2" id="KW-1185">Reference proteome</keyword>
<name>A0A2K9NFH1_9PROT</name>
<dbReference type="InterPro" id="IPR009959">
    <property type="entry name" value="Cyclase_SnoaL-like"/>
</dbReference>
<dbReference type="SUPFAM" id="SSF54427">
    <property type="entry name" value="NTF2-like"/>
    <property type="match status" value="2"/>
</dbReference>
<dbReference type="Gene3D" id="3.10.450.50">
    <property type="match status" value="2"/>
</dbReference>
<dbReference type="Proteomes" id="UP000234752">
    <property type="component" value="Chromosome eg_1"/>
</dbReference>
<gene>
    <name evidence="1" type="ORF">C0V82_13665</name>
</gene>
<dbReference type="Pfam" id="PF07366">
    <property type="entry name" value="SnoaL"/>
    <property type="match status" value="2"/>
</dbReference>
<evidence type="ECO:0000313" key="1">
    <source>
        <dbReference type="EMBL" id="AUN31870.1"/>
    </source>
</evidence>
<dbReference type="EMBL" id="CP025611">
    <property type="protein sequence ID" value="AUN31870.1"/>
    <property type="molecule type" value="Genomic_DNA"/>
</dbReference>
<sequence length="357" mass="39722">MAHDTVTYVPGRDIAELLAPRPRVQDLPGFHEDYADFVDYIIKCTHRIWEEKQVGLIYSHYTHNCLVHTLGGQTFGAEEVVQNTIRTIAAFPDRSLYGDHVIWSGDAAQGFYSSHRITSLMTNQGASEFGPATGKRVRVTTIADCAVRENRIYEEWLVRDNSWLVRQLGLDPAEVARRQAEAAPAPSHEQWRLGEIDRVLGQLAPARGEFPADPMAEPEAFALALFQEVWNARMFGEVRRHYAGNARMEAPNGRRLFGHGEIIGWVIAVLAALPDARLSVDHVAAVPHPSGDGVDIAIRWQLAGTHRGGGLYGPATGRRLLILGVTHWTLRGGRIENEWTIFDEVAIWRQIFGGPAA</sequence>
<dbReference type="InterPro" id="IPR032710">
    <property type="entry name" value="NTF2-like_dom_sf"/>
</dbReference>
<proteinExistence type="predicted"/>
<dbReference type="PANTHER" id="PTHR38436:SF1">
    <property type="entry name" value="ESTER CYCLASE"/>
    <property type="match status" value="1"/>
</dbReference>
<dbReference type="AlphaFoldDB" id="A0A2K9NFH1"/>
<reference evidence="1 2" key="1">
    <citation type="submission" date="2017-12" db="EMBL/GenBank/DDBJ databases">
        <title>Genomes of bacteria within cyanobacterial aggregates.</title>
        <authorList>
            <person name="Cai H."/>
        </authorList>
    </citation>
    <scope>NUCLEOTIDE SEQUENCE [LARGE SCALE GENOMIC DNA]</scope>
    <source>
        <strain evidence="1 2">TH16</strain>
    </source>
</reference>
<organism evidence="1 2">
    <name type="scientific">Niveispirillum cyanobacteriorum</name>
    <dbReference type="NCBI Taxonomy" id="1612173"/>
    <lineage>
        <taxon>Bacteria</taxon>
        <taxon>Pseudomonadati</taxon>
        <taxon>Pseudomonadota</taxon>
        <taxon>Alphaproteobacteria</taxon>
        <taxon>Rhodospirillales</taxon>
        <taxon>Azospirillaceae</taxon>
        <taxon>Niveispirillum</taxon>
    </lineage>
</organism>